<feature type="compositionally biased region" description="Basic and acidic residues" evidence="1">
    <location>
        <begin position="81"/>
        <end position="96"/>
    </location>
</feature>
<feature type="compositionally biased region" description="Basic and acidic residues" evidence="1">
    <location>
        <begin position="36"/>
        <end position="72"/>
    </location>
</feature>
<dbReference type="Proteomes" id="UP001597045">
    <property type="component" value="Unassembled WGS sequence"/>
</dbReference>
<evidence type="ECO:0000313" key="2">
    <source>
        <dbReference type="EMBL" id="MFD1051419.1"/>
    </source>
</evidence>
<feature type="non-terminal residue" evidence="2">
    <location>
        <position position="146"/>
    </location>
</feature>
<gene>
    <name evidence="2" type="ORF">ACFQ1S_40695</name>
</gene>
<comment type="caution">
    <text evidence="2">The sequence shown here is derived from an EMBL/GenBank/DDBJ whole genome shotgun (WGS) entry which is preliminary data.</text>
</comment>
<proteinExistence type="predicted"/>
<sequence>MEYPRDVESNPEAAISHTLRTSGYKVCPRFTAGQIEHGREPWDRDRPRGDHSFADRHHGQGRGHIDADDKGHGHGLSRGDQVPDRSLPKPEQRRFDVTFLGPSDRKQLVPFPGGGSVSVRARGCLADAYRQLVATLPNTDRRALID</sequence>
<evidence type="ECO:0000256" key="1">
    <source>
        <dbReference type="SAM" id="MobiDB-lite"/>
    </source>
</evidence>
<reference evidence="3" key="1">
    <citation type="journal article" date="2019" name="Int. J. Syst. Evol. Microbiol.">
        <title>The Global Catalogue of Microorganisms (GCM) 10K type strain sequencing project: providing services to taxonomists for standard genome sequencing and annotation.</title>
        <authorList>
            <consortium name="The Broad Institute Genomics Platform"/>
            <consortium name="The Broad Institute Genome Sequencing Center for Infectious Disease"/>
            <person name="Wu L."/>
            <person name="Ma J."/>
        </authorList>
    </citation>
    <scope>NUCLEOTIDE SEQUENCE [LARGE SCALE GENOMIC DNA]</scope>
    <source>
        <strain evidence="3">JCM 31486</strain>
    </source>
</reference>
<name>A0ABW3MPA7_9PSEU</name>
<feature type="region of interest" description="Disordered" evidence="1">
    <location>
        <begin position="30"/>
        <end position="112"/>
    </location>
</feature>
<protein>
    <submittedName>
        <fullName evidence="2">Uncharacterized protein</fullName>
    </submittedName>
</protein>
<dbReference type="EMBL" id="JBHTIS010003579">
    <property type="protein sequence ID" value="MFD1051419.1"/>
    <property type="molecule type" value="Genomic_DNA"/>
</dbReference>
<evidence type="ECO:0000313" key="3">
    <source>
        <dbReference type="Proteomes" id="UP001597045"/>
    </source>
</evidence>
<feature type="region of interest" description="Disordered" evidence="1">
    <location>
        <begin position="1"/>
        <end position="20"/>
    </location>
</feature>
<accession>A0ABW3MPA7</accession>
<keyword evidence="3" id="KW-1185">Reference proteome</keyword>
<organism evidence="2 3">
    <name type="scientific">Kibdelosporangium lantanae</name>
    <dbReference type="NCBI Taxonomy" id="1497396"/>
    <lineage>
        <taxon>Bacteria</taxon>
        <taxon>Bacillati</taxon>
        <taxon>Actinomycetota</taxon>
        <taxon>Actinomycetes</taxon>
        <taxon>Pseudonocardiales</taxon>
        <taxon>Pseudonocardiaceae</taxon>
        <taxon>Kibdelosporangium</taxon>
    </lineage>
</organism>